<dbReference type="Proteomes" id="UP000194137">
    <property type="component" value="Chromosome"/>
</dbReference>
<evidence type="ECO:0000313" key="3">
    <source>
        <dbReference type="Proteomes" id="UP000194137"/>
    </source>
</evidence>
<gene>
    <name evidence="2" type="ORF">CAK95_28785</name>
</gene>
<proteinExistence type="predicted"/>
<accession>A0A1W6ZZ32</accession>
<evidence type="ECO:0000256" key="1">
    <source>
        <dbReference type="SAM" id="MobiDB-lite"/>
    </source>
</evidence>
<keyword evidence="3" id="KW-1185">Reference proteome</keyword>
<reference evidence="2 3" key="1">
    <citation type="submission" date="2017-05" db="EMBL/GenBank/DDBJ databases">
        <title>Full genome sequence of Pseudorhodoplanes sinuspersici.</title>
        <authorList>
            <person name="Dastgheib S.M.M."/>
            <person name="Shavandi M."/>
            <person name="Tirandaz H."/>
        </authorList>
    </citation>
    <scope>NUCLEOTIDE SEQUENCE [LARGE SCALE GENOMIC DNA]</scope>
    <source>
        <strain evidence="2 3">RIPI110</strain>
    </source>
</reference>
<protein>
    <submittedName>
        <fullName evidence="2">Uncharacterized protein</fullName>
    </submittedName>
</protein>
<evidence type="ECO:0000313" key="2">
    <source>
        <dbReference type="EMBL" id="ARQ02652.1"/>
    </source>
</evidence>
<dbReference type="RefSeq" id="WP_086091084.1">
    <property type="nucleotide sequence ID" value="NZ_CP021112.1"/>
</dbReference>
<dbReference type="AlphaFoldDB" id="A0A1W6ZZ32"/>
<name>A0A1W6ZZ32_9HYPH</name>
<feature type="region of interest" description="Disordered" evidence="1">
    <location>
        <begin position="91"/>
        <end position="116"/>
    </location>
</feature>
<dbReference type="EMBL" id="CP021112">
    <property type="protein sequence ID" value="ARQ02652.1"/>
    <property type="molecule type" value="Genomic_DNA"/>
</dbReference>
<dbReference type="KEGG" id="psin:CAK95_28785"/>
<sequence>MRTKLRTQGLIFAEPATTCSSGIALEFPAVAEEGVWAPNKQQEALEFSERLSDSSIFREMNLRSDAGVGLARRVLSRMEKAEGGRLFAINTSTEAEGQKESKVQSDNAGRSALASV</sequence>
<organism evidence="2 3">
    <name type="scientific">Pseudorhodoplanes sinuspersici</name>
    <dbReference type="NCBI Taxonomy" id="1235591"/>
    <lineage>
        <taxon>Bacteria</taxon>
        <taxon>Pseudomonadati</taxon>
        <taxon>Pseudomonadota</taxon>
        <taxon>Alphaproteobacteria</taxon>
        <taxon>Hyphomicrobiales</taxon>
        <taxon>Pseudorhodoplanes</taxon>
    </lineage>
</organism>